<feature type="region of interest" description="Disordered" evidence="1">
    <location>
        <begin position="115"/>
        <end position="176"/>
    </location>
</feature>
<gene>
    <name evidence="2" type="ORF">Cvel_17307</name>
</gene>
<feature type="compositionally biased region" description="Low complexity" evidence="1">
    <location>
        <begin position="119"/>
        <end position="150"/>
    </location>
</feature>
<evidence type="ECO:0000256" key="1">
    <source>
        <dbReference type="SAM" id="MobiDB-lite"/>
    </source>
</evidence>
<accession>A0A0G4FJ37</accession>
<protein>
    <submittedName>
        <fullName evidence="2">Uncharacterized protein</fullName>
    </submittedName>
</protein>
<proteinExistence type="predicted"/>
<evidence type="ECO:0000313" key="2">
    <source>
        <dbReference type="EMBL" id="CEM13786.1"/>
    </source>
</evidence>
<name>A0A0G4FJ37_9ALVE</name>
<dbReference type="VEuPathDB" id="CryptoDB:Cvel_17307"/>
<dbReference type="EMBL" id="CDMZ01000412">
    <property type="protein sequence ID" value="CEM13786.1"/>
    <property type="molecule type" value="Genomic_DNA"/>
</dbReference>
<reference evidence="2" key="1">
    <citation type="submission" date="2014-11" db="EMBL/GenBank/DDBJ databases">
        <authorList>
            <person name="Otto D Thomas"/>
            <person name="Naeem Raeece"/>
        </authorList>
    </citation>
    <scope>NUCLEOTIDE SEQUENCE</scope>
</reference>
<dbReference type="AlphaFoldDB" id="A0A0G4FJ37"/>
<sequence length="777" mass="84314">MEEAPLAVHLRLLDFLASPQVAALPSICRGVRDALQFPVVSTGVLRLFRSFLLLESDLMDMHELLHEPAAVSKVLRRYDLNYADRKGGSKKNLEKPVGQSVSEYILKMGKADKQADLVDSSSSDSDSSDSSFSSSDSSSLSGSSSSSSSESSDDEDGGSGSENERKGKKCKAQSLKDKMSVSLSELLKPKEQAAQGHGKKFAEMPSGALDLLASCGPSSFGTLGLVDCRTAVRVREWILESGEAVRRGGGVSSLFCANWVRAVLRCFLRRRLVALSTSLAARSVEECTSVEEVVIRLGAFAERADICGALVFLEVLGKALAHLLRTSWDSCLLHLSRLYDRLLEAAEPKQTAASAAAAAAGEAAAAAEGLKDAANRKGAKMLFCLSEPTVEEVGDLLELCHAIRVESVRPLRAEAVLSAAARTWTGAVKKKAGKGKEGDRMENPPGSLYCPRTPVGIAVSGALREIGLGAWTPLRGSKSFSLPKKYSTHMRVAMNLGGQKGLDVVLTLRPLCSASLPRSVASAFVGSSSLRKTNQEDDTSAMVLSDSGRQLLIRKPEMVQVQLEILEEGSRVCLVTPETCMRNFEGGRLKTVGELMAPKRKKNLQSALVEKTPLASPLDCLLIPSNSPVLERCRRRVKETVRSVGSLSSEEFRRRLQRVLVHFVVFLVNCWGDEEMRDVTLLKWKRASAEAESFWKTDIETEAPLGFSAPLDLTVVDLDNDYDVVLGMPFCEEYLPIPHYREKAFTIPACESPTGRDLLLLDSEEYPAGGEGEDFFS</sequence>
<organism evidence="2">
    <name type="scientific">Chromera velia CCMP2878</name>
    <dbReference type="NCBI Taxonomy" id="1169474"/>
    <lineage>
        <taxon>Eukaryota</taxon>
        <taxon>Sar</taxon>
        <taxon>Alveolata</taxon>
        <taxon>Colpodellida</taxon>
        <taxon>Chromeraceae</taxon>
        <taxon>Chromera</taxon>
    </lineage>
</organism>